<dbReference type="InterPro" id="IPR002676">
    <property type="entry name" value="RimM_N"/>
</dbReference>
<gene>
    <name evidence="2" type="ORF">METZ01_LOCUS406269</name>
</gene>
<accession>A0A382W549</accession>
<sequence length="108" mass="12056">VVTLHTTRVERLAPGTVLSTDRGDLTVGSSRPHQHRFLVRFDRIPDRDAAESWRGVVLSAEPIDDPDDETLWVHQVVGAELFDQHGRCHGLVQAVIENPASDLLELED</sequence>
<organism evidence="2">
    <name type="scientific">marine metagenome</name>
    <dbReference type="NCBI Taxonomy" id="408172"/>
    <lineage>
        <taxon>unclassified sequences</taxon>
        <taxon>metagenomes</taxon>
        <taxon>ecological metagenomes</taxon>
    </lineage>
</organism>
<dbReference type="Gene3D" id="2.40.30.60">
    <property type="entry name" value="RimM"/>
    <property type="match status" value="1"/>
</dbReference>
<feature type="non-terminal residue" evidence="2">
    <location>
        <position position="108"/>
    </location>
</feature>
<feature type="non-terminal residue" evidence="2">
    <location>
        <position position="1"/>
    </location>
</feature>
<feature type="domain" description="RimM N-terminal" evidence="1">
    <location>
        <begin position="2"/>
        <end position="60"/>
    </location>
</feature>
<dbReference type="Pfam" id="PF01782">
    <property type="entry name" value="RimM"/>
    <property type="match status" value="1"/>
</dbReference>
<dbReference type="InterPro" id="IPR036976">
    <property type="entry name" value="RimM_N_sf"/>
</dbReference>
<protein>
    <recommendedName>
        <fullName evidence="1">RimM N-terminal domain-containing protein</fullName>
    </recommendedName>
</protein>
<dbReference type="EMBL" id="UINC01156796">
    <property type="protein sequence ID" value="SVD53415.1"/>
    <property type="molecule type" value="Genomic_DNA"/>
</dbReference>
<reference evidence="2" key="1">
    <citation type="submission" date="2018-05" db="EMBL/GenBank/DDBJ databases">
        <authorList>
            <person name="Lanie J.A."/>
            <person name="Ng W.-L."/>
            <person name="Kazmierczak K.M."/>
            <person name="Andrzejewski T.M."/>
            <person name="Davidsen T.M."/>
            <person name="Wayne K.J."/>
            <person name="Tettelin H."/>
            <person name="Glass J.I."/>
            <person name="Rusch D."/>
            <person name="Podicherti R."/>
            <person name="Tsui H.-C.T."/>
            <person name="Winkler M.E."/>
        </authorList>
    </citation>
    <scope>NUCLEOTIDE SEQUENCE</scope>
</reference>
<proteinExistence type="predicted"/>
<evidence type="ECO:0000313" key="2">
    <source>
        <dbReference type="EMBL" id="SVD53415.1"/>
    </source>
</evidence>
<dbReference type="GO" id="GO:0006364">
    <property type="term" value="P:rRNA processing"/>
    <property type="evidence" value="ECO:0007669"/>
    <property type="project" value="InterPro"/>
</dbReference>
<dbReference type="AlphaFoldDB" id="A0A382W549"/>
<name>A0A382W549_9ZZZZ</name>
<evidence type="ECO:0000259" key="1">
    <source>
        <dbReference type="Pfam" id="PF01782"/>
    </source>
</evidence>